<dbReference type="EMBL" id="DF968183">
    <property type="protein sequence ID" value="GAP44333.1"/>
    <property type="molecule type" value="Genomic_DNA"/>
</dbReference>
<dbReference type="Gene3D" id="1.50.10.10">
    <property type="match status" value="1"/>
</dbReference>
<evidence type="ECO:0000259" key="1">
    <source>
        <dbReference type="Pfam" id="PF03632"/>
    </source>
</evidence>
<dbReference type="InterPro" id="IPR006439">
    <property type="entry name" value="HAD-SF_hydro_IA"/>
</dbReference>
<dbReference type="InterPro" id="IPR012341">
    <property type="entry name" value="6hp_glycosidase-like_sf"/>
</dbReference>
<dbReference type="SFLD" id="SFLDG01129">
    <property type="entry name" value="C1.5:_HAD__Beta-PGM__Phosphata"/>
    <property type="match status" value="1"/>
</dbReference>
<dbReference type="NCBIfam" id="TIGR01509">
    <property type="entry name" value="HAD-SF-IA-v3"/>
    <property type="match status" value="1"/>
</dbReference>
<dbReference type="InterPro" id="IPR005194">
    <property type="entry name" value="Glyco_hydro_65_C"/>
</dbReference>
<dbReference type="Gene3D" id="3.40.50.1000">
    <property type="entry name" value="HAD superfamily/HAD-like"/>
    <property type="match status" value="1"/>
</dbReference>
<keyword evidence="5" id="KW-1185">Reference proteome</keyword>
<dbReference type="GO" id="GO:0016757">
    <property type="term" value="F:glycosyltransferase activity"/>
    <property type="evidence" value="ECO:0007669"/>
    <property type="project" value="UniProtKB-ARBA"/>
</dbReference>
<dbReference type="SFLD" id="SFLDS00003">
    <property type="entry name" value="Haloacid_Dehalogenase"/>
    <property type="match status" value="1"/>
</dbReference>
<evidence type="ECO:0000313" key="4">
    <source>
        <dbReference type="EMBL" id="GAP44333.1"/>
    </source>
</evidence>
<dbReference type="Gene3D" id="2.60.420.10">
    <property type="entry name" value="Maltose phosphorylase, domain 3"/>
    <property type="match status" value="1"/>
</dbReference>
<protein>
    <submittedName>
        <fullName evidence="4">Haloacid dehalogenase superfamily, subfamily IA, variant 3</fullName>
    </submittedName>
</protein>
<dbReference type="InterPro" id="IPR037018">
    <property type="entry name" value="GH65_N"/>
</dbReference>
<dbReference type="InterPro" id="IPR008928">
    <property type="entry name" value="6-hairpin_glycosidase_sf"/>
</dbReference>
<dbReference type="InterPro" id="IPR036412">
    <property type="entry name" value="HAD-like_sf"/>
</dbReference>
<evidence type="ECO:0000259" key="3">
    <source>
        <dbReference type="Pfam" id="PF03636"/>
    </source>
</evidence>
<dbReference type="PATRIC" id="fig|1678841.3.peg.2812"/>
<dbReference type="SUPFAM" id="SSF56784">
    <property type="entry name" value="HAD-like"/>
    <property type="match status" value="1"/>
</dbReference>
<dbReference type="Pfam" id="PF00702">
    <property type="entry name" value="Hydrolase"/>
    <property type="match status" value="1"/>
</dbReference>
<dbReference type="GO" id="GO:0004553">
    <property type="term" value="F:hydrolase activity, hydrolyzing O-glycosyl compounds"/>
    <property type="evidence" value="ECO:0007669"/>
    <property type="project" value="TreeGrafter"/>
</dbReference>
<organism evidence="4">
    <name type="scientific">Lentimicrobium saccharophilum</name>
    <dbReference type="NCBI Taxonomy" id="1678841"/>
    <lineage>
        <taxon>Bacteria</taxon>
        <taxon>Pseudomonadati</taxon>
        <taxon>Bacteroidota</taxon>
        <taxon>Bacteroidia</taxon>
        <taxon>Bacteroidales</taxon>
        <taxon>Lentimicrobiaceae</taxon>
        <taxon>Lentimicrobium</taxon>
    </lineage>
</organism>
<name>A0A0S7BUX4_9BACT</name>
<dbReference type="InterPro" id="IPR023214">
    <property type="entry name" value="HAD_sf"/>
</dbReference>
<dbReference type="SUPFAM" id="SSF48208">
    <property type="entry name" value="Six-hairpin glycosidases"/>
    <property type="match status" value="1"/>
</dbReference>
<dbReference type="PANTHER" id="PTHR11051:SF8">
    <property type="entry name" value="PROTEIN-GLUCOSYLGALACTOSYLHYDROXYLYSINE GLUCOSIDASE"/>
    <property type="match status" value="1"/>
</dbReference>
<feature type="domain" description="Glycoside hydrolase family 65 C-terminal" evidence="2">
    <location>
        <begin position="1005"/>
        <end position="1067"/>
    </location>
</feature>
<reference evidence="4" key="1">
    <citation type="journal article" date="2015" name="Genome Announc.">
        <title>Draft Genome Sequence of Bacteroidales Strain TBC1, a Novel Isolate from a Methanogenic Wastewater Treatment System.</title>
        <authorList>
            <person name="Tourlousse D.M."/>
            <person name="Matsuura N."/>
            <person name="Sun L."/>
            <person name="Toyonaga M."/>
            <person name="Kuroda K."/>
            <person name="Ohashi A."/>
            <person name="Cruz R."/>
            <person name="Yamaguchi T."/>
            <person name="Sekiguchi Y."/>
        </authorList>
    </citation>
    <scope>NUCLEOTIDE SEQUENCE [LARGE SCALE GENOMIC DNA]</scope>
    <source>
        <strain evidence="4">TBC1</strain>
    </source>
</reference>
<feature type="domain" description="Glycoside hydrolase family 65 central catalytic" evidence="1">
    <location>
        <begin position="598"/>
        <end position="994"/>
    </location>
</feature>
<proteinExistence type="predicted"/>
<dbReference type="InterPro" id="IPR005196">
    <property type="entry name" value="Glyco_hydro_65_N"/>
</dbReference>
<accession>A0A0S7BUX4</accession>
<evidence type="ECO:0000313" key="5">
    <source>
        <dbReference type="Proteomes" id="UP000053091"/>
    </source>
</evidence>
<dbReference type="FunFam" id="1.50.10.10:FF:000053">
    <property type="entry name" value="Putative glycosyl hydrolase"/>
    <property type="match status" value="1"/>
</dbReference>
<dbReference type="Pfam" id="PF03636">
    <property type="entry name" value="Glyco_hydro_65N"/>
    <property type="match status" value="1"/>
</dbReference>
<dbReference type="STRING" id="1678841.TBC1_12134"/>
<dbReference type="PANTHER" id="PTHR11051">
    <property type="entry name" value="GLYCOSYL HYDROLASE-RELATED"/>
    <property type="match status" value="1"/>
</dbReference>
<dbReference type="InterPro" id="IPR005195">
    <property type="entry name" value="Glyco_hydro_65_M"/>
</dbReference>
<sequence>MQINSSTDNPYLCNGFGNIKRTHNQQTMRERLFDAVIFDLDGVITKTALVHSSAWKKMFDDYLKEREAKKGEPFREFTHAGDYLPFVDGKPRYKGVQDFLASRGIDIPFGDPADTHEMETICGLGNRKDYAFNEILKRDGVGVYESTVRLINELKSSGIRVGVASSSKNCAPVLEAAGLLHLFETRVDGVVSAELKLKGKPEPDIFTTAADNLGVSYGRTVIVEDAVSGVQAGQKGDFGLVIGVAREENAVELRRNGADVVVEDLEAVTIDSINDWFLHGLEDDKWSVSYHAYEPGKERTREALLAVGNGYFGTRGAMEETTSNQVNNPGTYIAGLYNRLSSKVGDRMIENEDFVNVPNWLPVTFRINDGEWFDFNSAEFLDFNKHLDFRTGVFSRRIVVKDADGKVSEIVSKRIASMADPHIASMQYQVTPLNYGGKITIRTGIDGDIINNNVERYKQLNQQHLKPVTEGIDGNMLWVCVETVQSAIKVAEAANHTVFVNRKPLSVTGRQFTGRSSAFLEYEVSVDQGIPVMLDKYVAIFTSRHDDVNDPLAEAKTAIAVNPGFSHVMAKSSKAWQELWEKIDVVIEGSRMDQKLIRLHLYHLMVSASPHNARIDASFTARGLHGEAYRGHIFWDELFILPFYNMHLPETARATLMYRYNRLPKAREYAVQHGYKGAMFPWQSGSDGREETQVVHLNPLSGEWGDDYSSLQRHVSLAIAYNVWEYYHTTGDLEFLKNYGAEMFLDICRFWMDKAQLNPVTGRYSIAGVMGPDEFHEQYHGSTEGGLSDNAYTNIMVVWAVDKAFEILALAGDQADAVKTRLGLDDQELAEWKRISRNLNIIISPEGIISQYDGYFGLKELDWNHYRQKYGNIYRLDRILKAEGKSADEFKVAKQADTLMAFYNLDESEVRLILEELGYNVRPDYLKENLDYYLARTSHGSTLSRVVHALLANMSGDRKLSWELYQDALSSDFNDIQGGTTAEGIHLGVMAGTILIAMHAYAGLNLRGDRIRINPNLPEAWKSIAFGFVFQGNSLKIKMNTVSVEVVANKVKSGEVEIEINGSVYSLTGGQVLKVDLK</sequence>
<gene>
    <name evidence="4" type="ORF">TBC1_12134</name>
</gene>
<dbReference type="Proteomes" id="UP000053091">
    <property type="component" value="Unassembled WGS sequence"/>
</dbReference>
<dbReference type="GO" id="GO:0030246">
    <property type="term" value="F:carbohydrate binding"/>
    <property type="evidence" value="ECO:0007669"/>
    <property type="project" value="InterPro"/>
</dbReference>
<dbReference type="SUPFAM" id="SSF74650">
    <property type="entry name" value="Galactose mutarotase-like"/>
    <property type="match status" value="1"/>
</dbReference>
<dbReference type="Gene3D" id="1.10.150.240">
    <property type="entry name" value="Putative phosphatase, domain 2"/>
    <property type="match status" value="1"/>
</dbReference>
<dbReference type="Pfam" id="PF03632">
    <property type="entry name" value="Glyco_hydro_65m"/>
    <property type="match status" value="1"/>
</dbReference>
<dbReference type="GO" id="GO:0005975">
    <property type="term" value="P:carbohydrate metabolic process"/>
    <property type="evidence" value="ECO:0007669"/>
    <property type="project" value="InterPro"/>
</dbReference>
<dbReference type="Pfam" id="PF03633">
    <property type="entry name" value="Glyco_hydro_65C"/>
    <property type="match status" value="1"/>
</dbReference>
<feature type="domain" description="Glycoside hydrolase family 65 N-terminal" evidence="3">
    <location>
        <begin position="290"/>
        <end position="544"/>
    </location>
</feature>
<dbReference type="InterPro" id="IPR023198">
    <property type="entry name" value="PGP-like_dom2"/>
</dbReference>
<dbReference type="InterPro" id="IPR011013">
    <property type="entry name" value="Gal_mutarotase_sf_dom"/>
</dbReference>
<dbReference type="PRINTS" id="PR00413">
    <property type="entry name" value="HADHALOGNASE"/>
</dbReference>
<dbReference type="AlphaFoldDB" id="A0A0S7BUX4"/>
<evidence type="ECO:0000259" key="2">
    <source>
        <dbReference type="Pfam" id="PF03633"/>
    </source>
</evidence>
<dbReference type="Gene3D" id="2.70.98.40">
    <property type="entry name" value="Glycoside hydrolase, family 65, N-terminal domain"/>
    <property type="match status" value="1"/>
</dbReference>